<keyword evidence="4" id="KW-1185">Reference proteome</keyword>
<evidence type="ECO:0000256" key="1">
    <source>
        <dbReference type="ARBA" id="ARBA00006484"/>
    </source>
</evidence>
<dbReference type="Proteomes" id="UP000693970">
    <property type="component" value="Unassembled WGS sequence"/>
</dbReference>
<protein>
    <submittedName>
        <fullName evidence="3">Short chain dehydrogenase</fullName>
    </submittedName>
</protein>
<evidence type="ECO:0000256" key="2">
    <source>
        <dbReference type="ARBA" id="ARBA00023002"/>
    </source>
</evidence>
<dbReference type="PANTHER" id="PTHR24320:SF262">
    <property type="entry name" value="DEHYDROGENASE"/>
    <property type="match status" value="1"/>
</dbReference>
<dbReference type="GO" id="GO:0016491">
    <property type="term" value="F:oxidoreductase activity"/>
    <property type="evidence" value="ECO:0007669"/>
    <property type="project" value="UniProtKB-KW"/>
</dbReference>
<keyword evidence="2" id="KW-0560">Oxidoreductase</keyword>
<gene>
    <name evidence="3" type="ORF">IV203_005746</name>
</gene>
<dbReference type="AlphaFoldDB" id="A0A9K3PGC2"/>
<organism evidence="3 4">
    <name type="scientific">Nitzschia inconspicua</name>
    <dbReference type="NCBI Taxonomy" id="303405"/>
    <lineage>
        <taxon>Eukaryota</taxon>
        <taxon>Sar</taxon>
        <taxon>Stramenopiles</taxon>
        <taxon>Ochrophyta</taxon>
        <taxon>Bacillariophyta</taxon>
        <taxon>Bacillariophyceae</taxon>
        <taxon>Bacillariophycidae</taxon>
        <taxon>Bacillariales</taxon>
        <taxon>Bacillariaceae</taxon>
        <taxon>Nitzschia</taxon>
    </lineage>
</organism>
<reference evidence="3" key="1">
    <citation type="journal article" date="2021" name="Sci. Rep.">
        <title>Diploid genomic architecture of Nitzschia inconspicua, an elite biomass production diatom.</title>
        <authorList>
            <person name="Oliver A."/>
            <person name="Podell S."/>
            <person name="Pinowska A."/>
            <person name="Traller J.C."/>
            <person name="Smith S.R."/>
            <person name="McClure R."/>
            <person name="Beliaev A."/>
            <person name="Bohutskyi P."/>
            <person name="Hill E.A."/>
            <person name="Rabines A."/>
            <person name="Zheng H."/>
            <person name="Allen L.Z."/>
            <person name="Kuo A."/>
            <person name="Grigoriev I.V."/>
            <person name="Allen A.E."/>
            <person name="Hazlebeck D."/>
            <person name="Allen E.E."/>
        </authorList>
    </citation>
    <scope>NUCLEOTIDE SEQUENCE</scope>
    <source>
        <strain evidence="3">Hildebrandi</strain>
    </source>
</reference>
<dbReference type="PANTHER" id="PTHR24320">
    <property type="entry name" value="RETINOL DEHYDROGENASE"/>
    <property type="match status" value="1"/>
</dbReference>
<evidence type="ECO:0000313" key="4">
    <source>
        <dbReference type="Proteomes" id="UP000693970"/>
    </source>
</evidence>
<comment type="caution">
    <text evidence="3">The sequence shown here is derived from an EMBL/GenBank/DDBJ whole genome shotgun (WGS) entry which is preliminary data.</text>
</comment>
<reference evidence="3" key="2">
    <citation type="submission" date="2021-04" db="EMBL/GenBank/DDBJ databases">
        <authorList>
            <person name="Podell S."/>
        </authorList>
    </citation>
    <scope>NUCLEOTIDE SEQUENCE</scope>
    <source>
        <strain evidence="3">Hildebrandi</strain>
    </source>
</reference>
<dbReference type="Pfam" id="PF00106">
    <property type="entry name" value="adh_short"/>
    <property type="match status" value="1"/>
</dbReference>
<accession>A0A9K3PGC2</accession>
<dbReference type="OrthoDB" id="47007at2759"/>
<sequence length="436" mass="47938">MVFRATFSVAVVSAVIALHGGGLVDGLAVWKSKATTSKQHPSSPYYSYKTFKKLGLPAILYSAVTKVATKVLGIKPKVVLPSAGYNSTLVSTSKVAVVTGSNTGVGFETAKALAVDHGFQVIIACRSAEKAKQACENINKAVEKSSGYGKAIFVLPLDLSNLDSVREFGRAINEEFPMIDVLVNNAGKNSAGEVTLQLDSMTMLDDLFTTNFLGHFLLTQLLLEKCSRVVNLSSVMHHFPIYSKNDVINSVDSVDFWKQAAIQPIEYGDNLIRKPYAPSKLAALLFSVELNRRYGDERFRSIAVNPGSVNSDIWRNYPSAMKYIFRQIYLTPEQGSTTSVAASVLDLGKEVVYLQPYWLPNKRKTTVVRLCPFPMLEMLGPYVGYQATEPRLPNDLGRKAAESLFALCEELAGCHFPAKLESRKSGEAEFHRNDKE</sequence>
<dbReference type="InterPro" id="IPR002347">
    <property type="entry name" value="SDR_fam"/>
</dbReference>
<dbReference type="EMBL" id="JAGRRH010000021">
    <property type="protein sequence ID" value="KAG7346677.1"/>
    <property type="molecule type" value="Genomic_DNA"/>
</dbReference>
<evidence type="ECO:0000313" key="3">
    <source>
        <dbReference type="EMBL" id="KAG7346677.1"/>
    </source>
</evidence>
<comment type="similarity">
    <text evidence="1">Belongs to the short-chain dehydrogenases/reductases (SDR) family.</text>
</comment>
<proteinExistence type="inferred from homology"/>
<name>A0A9K3PGC2_9STRA</name>